<dbReference type="Pfam" id="PF14903">
    <property type="entry name" value="WG_beta_rep"/>
    <property type="match status" value="4"/>
</dbReference>
<dbReference type="AlphaFoldDB" id="A0A4V2VU81"/>
<dbReference type="RefSeq" id="WP_132777684.1">
    <property type="nucleotide sequence ID" value="NZ_SMBZ01000020.1"/>
</dbReference>
<comment type="caution">
    <text evidence="1">The sequence shown here is derived from an EMBL/GenBank/DDBJ whole genome shotgun (WGS) entry which is preliminary data.</text>
</comment>
<accession>A0A4V2VU81</accession>
<sequence length="478" mass="54123">MKNILSSIVILILTVNQVIAQKNPIHKISFSFLVDESLLAIDPETETDEVKKELAMAAAFALMLTADDKPLAEVWVNKDYIRATNGLLMEHYEIVNKKNDIRTVVYPSSETFTITDSESDPNFTHDYEIEFIAGEERIIAGYKCKLAKIELGEDSNQKYEISIWYTEAIPTIYWGEYAYLKKIPGAALEISTLGLGIVADSINITNDESVFVIPENYQQVDDITASMLENIENSGDNLEYEIADNYLAYYDEELLLYGIKDFDGKIIIEPRYSIIQPFQNDISIVTDGNNKTGAINISGQVIVPFEYDNLTYSTANNQFLFGKNGKFGIMDEKCNIIIPNQYDELSILEKGYAIFLKQDKYGILDSNNNIVVEPTFDYIAEHTDSYFIATDNDSDDYVLYALENKKPIATYKYIVYAQADDLFLVVKDNKYGFINGMGQVVIPIKYSYAHPFVDGKAQVSLEGLEESFFINVKGEEIK</sequence>
<evidence type="ECO:0000313" key="1">
    <source>
        <dbReference type="EMBL" id="TCV13593.1"/>
    </source>
</evidence>
<organism evidence="1 2">
    <name type="scientific">Sphingobacterium alimentarium</name>
    <dbReference type="NCBI Taxonomy" id="797292"/>
    <lineage>
        <taxon>Bacteria</taxon>
        <taxon>Pseudomonadati</taxon>
        <taxon>Bacteroidota</taxon>
        <taxon>Sphingobacteriia</taxon>
        <taxon>Sphingobacteriales</taxon>
        <taxon>Sphingobacteriaceae</taxon>
        <taxon>Sphingobacterium</taxon>
    </lineage>
</organism>
<gene>
    <name evidence="1" type="ORF">EDC17_102010</name>
</gene>
<dbReference type="Proteomes" id="UP000295197">
    <property type="component" value="Unassembled WGS sequence"/>
</dbReference>
<name>A0A4V2VU81_9SPHI</name>
<reference evidence="1 2" key="1">
    <citation type="submission" date="2019-03" db="EMBL/GenBank/DDBJ databases">
        <title>Genomic Encyclopedia of Type Strains, Phase IV (KMG-IV): sequencing the most valuable type-strain genomes for metagenomic binning, comparative biology and taxonomic classification.</title>
        <authorList>
            <person name="Goeker M."/>
        </authorList>
    </citation>
    <scope>NUCLEOTIDE SEQUENCE [LARGE SCALE GENOMIC DNA]</scope>
    <source>
        <strain evidence="1 2">DSM 22362</strain>
    </source>
</reference>
<proteinExistence type="predicted"/>
<dbReference type="OrthoDB" id="753358at2"/>
<protein>
    <submittedName>
        <fullName evidence="1">WG repeat protein</fullName>
    </submittedName>
</protein>
<dbReference type="PANTHER" id="PTHR37841">
    <property type="entry name" value="GLR2918 PROTEIN"/>
    <property type="match status" value="1"/>
</dbReference>
<dbReference type="InterPro" id="IPR032774">
    <property type="entry name" value="WG_beta_rep"/>
</dbReference>
<dbReference type="EMBL" id="SMBZ01000020">
    <property type="protein sequence ID" value="TCV13593.1"/>
    <property type="molecule type" value="Genomic_DNA"/>
</dbReference>
<evidence type="ECO:0000313" key="2">
    <source>
        <dbReference type="Proteomes" id="UP000295197"/>
    </source>
</evidence>
<keyword evidence="2" id="KW-1185">Reference proteome</keyword>
<dbReference type="PANTHER" id="PTHR37841:SF1">
    <property type="entry name" value="DUF3298 DOMAIN-CONTAINING PROTEIN"/>
    <property type="match status" value="1"/>
</dbReference>